<keyword evidence="1" id="KW-0808">Transferase</keyword>
<dbReference type="EMBL" id="CP120682">
    <property type="protein sequence ID" value="WKN34345.1"/>
    <property type="molecule type" value="Genomic_DNA"/>
</dbReference>
<accession>A0AA49JEW4</accession>
<proteinExistence type="predicted"/>
<reference evidence="1" key="1">
    <citation type="journal article" date="2023" name="Comput. Struct. Biotechnol. J.">
        <title>Discovery of a novel marine Bacteroidetes with a rich repertoire of carbohydrate-active enzymes.</title>
        <authorList>
            <person name="Chen B."/>
            <person name="Liu G."/>
            <person name="Chen Q."/>
            <person name="Wang H."/>
            <person name="Liu L."/>
            <person name="Tang K."/>
        </authorList>
    </citation>
    <scope>NUCLEOTIDE SEQUENCE</scope>
    <source>
        <strain evidence="1">TK19036</strain>
    </source>
</reference>
<dbReference type="Gene3D" id="3.40.50.12780">
    <property type="entry name" value="N-terminal domain of ligase-like"/>
    <property type="match status" value="1"/>
</dbReference>
<reference evidence="1" key="2">
    <citation type="journal article" date="2024" name="Antonie Van Leeuwenhoek">
        <title>Roseihalotalea indica gen. nov., sp. nov., a halophilic Bacteroidetes from mesopelagic Southwest Indian Ocean with higher carbohydrate metabolic potential.</title>
        <authorList>
            <person name="Chen B."/>
            <person name="Zhang M."/>
            <person name="Lin D."/>
            <person name="Ye J."/>
            <person name="Tang K."/>
        </authorList>
    </citation>
    <scope>NUCLEOTIDE SEQUENCE</scope>
    <source>
        <strain evidence="1">TK19036</strain>
    </source>
</reference>
<evidence type="ECO:0000313" key="1">
    <source>
        <dbReference type="EMBL" id="WKN34345.1"/>
    </source>
</evidence>
<organism evidence="1">
    <name type="scientific">Roseihalotalea indica</name>
    <dbReference type="NCBI Taxonomy" id="2867963"/>
    <lineage>
        <taxon>Bacteria</taxon>
        <taxon>Pseudomonadati</taxon>
        <taxon>Bacteroidota</taxon>
        <taxon>Cytophagia</taxon>
        <taxon>Cytophagales</taxon>
        <taxon>Catalimonadaceae</taxon>
        <taxon>Roseihalotalea</taxon>
    </lineage>
</organism>
<dbReference type="SUPFAM" id="SSF56801">
    <property type="entry name" value="Acetyl-CoA synthetase-like"/>
    <property type="match status" value="1"/>
</dbReference>
<gene>
    <name evidence="1" type="ORF">K4G66_18360</name>
</gene>
<dbReference type="GO" id="GO:0016740">
    <property type="term" value="F:transferase activity"/>
    <property type="evidence" value="ECO:0007669"/>
    <property type="project" value="UniProtKB-KW"/>
</dbReference>
<name>A0AA49JEW4_9BACT</name>
<sequence length="328" mass="37850">MNFSTQFKTQLLDLPHESFEEMAIELFLWQALKNPVYKAYIKYLGINPVSVSSIDQIPCLPIEFFKYHQVVSDAPSIERVFESSGTTGQLRSKHYVTDLLWYQKVCERIFEQCWGKLKSYHVFALLPSYLERNNASLVAMADHFIRQSQSYLSGFYLDNLSTLVQKVEEARKTERKVLMLGVTFALLELAEKYKVEWRDVIVMETGGMKGRQKEMTRSEVHDRLINRLGVQFVAAEYGMTELISQAYAKQSGKFELPLWMQIQIREIEDPFTYTEVGKQGGINIIDLANVDSCAFIETKDLGRITKNGHFEVLGRFDNSEVRGCNLMI</sequence>
<protein>
    <submittedName>
        <fullName evidence="1">Acyl transferase</fullName>
    </submittedName>
</protein>
<dbReference type="AlphaFoldDB" id="A0AA49JEW4"/>
<dbReference type="InterPro" id="IPR042099">
    <property type="entry name" value="ANL_N_sf"/>
</dbReference>